<keyword evidence="1" id="KW-0472">Membrane</keyword>
<organism evidence="2 3">
    <name type="scientific">Spirulina subsalsa FACHB-351</name>
    <dbReference type="NCBI Taxonomy" id="234711"/>
    <lineage>
        <taxon>Bacteria</taxon>
        <taxon>Bacillati</taxon>
        <taxon>Cyanobacteriota</taxon>
        <taxon>Cyanophyceae</taxon>
        <taxon>Spirulinales</taxon>
        <taxon>Spirulinaceae</taxon>
        <taxon>Spirulina</taxon>
    </lineage>
</organism>
<sequence>MSSPVENTAESESWVKGQTVIYGGITWGVLSLALFLSGIFLPDLEDSMVYLVGTYIAEYVPFIAGVALCYRNWRSPKIASGRNVWLGIGLGILSYFIADLIFGIWEIYWGLDPEISPADLFYIAFYLCVGGGMVLAVFSRRLNLEVWQWVTLSIIAIAGSALAIWIALAEPVASAEILSSPVTSDLATEEGLTRIPPEWLMSLQDFLLQFSKPVNFFYIICDVALLIVAAMLLLAFWGGTFSQSWRMIAAAAFAKYLADMWFKYAATLPTEYASGGFLEVFFVFSGILFAIGAALEYDISSRPRKSRRRRANSSGEVA</sequence>
<name>A0ABT3L4Z4_9CYAN</name>
<feature type="transmembrane region" description="Helical" evidence="1">
    <location>
        <begin position="20"/>
        <end position="41"/>
    </location>
</feature>
<reference evidence="2 3" key="1">
    <citation type="submission" date="2021-08" db="EMBL/GenBank/DDBJ databases">
        <title>Draft genome sequence of Spirulina subsalsa with high tolerance to salinity and hype-accumulation of phycocyanin.</title>
        <authorList>
            <person name="Pei H."/>
            <person name="Jiang L."/>
        </authorList>
    </citation>
    <scope>NUCLEOTIDE SEQUENCE [LARGE SCALE GENOMIC DNA]</scope>
    <source>
        <strain evidence="2 3">FACHB-351</strain>
    </source>
</reference>
<feature type="transmembrane region" description="Helical" evidence="1">
    <location>
        <begin position="120"/>
        <end position="139"/>
    </location>
</feature>
<evidence type="ECO:0000313" key="3">
    <source>
        <dbReference type="Proteomes" id="UP001526426"/>
    </source>
</evidence>
<dbReference type="Proteomes" id="UP001526426">
    <property type="component" value="Unassembled WGS sequence"/>
</dbReference>
<feature type="transmembrane region" description="Helical" evidence="1">
    <location>
        <begin position="276"/>
        <end position="299"/>
    </location>
</feature>
<proteinExistence type="predicted"/>
<evidence type="ECO:0000313" key="2">
    <source>
        <dbReference type="EMBL" id="MCW6036527.1"/>
    </source>
</evidence>
<evidence type="ECO:0000256" key="1">
    <source>
        <dbReference type="SAM" id="Phobius"/>
    </source>
</evidence>
<dbReference type="EMBL" id="JAIHOM010000039">
    <property type="protein sequence ID" value="MCW6036527.1"/>
    <property type="molecule type" value="Genomic_DNA"/>
</dbReference>
<feature type="transmembrane region" description="Helical" evidence="1">
    <location>
        <begin position="47"/>
        <end position="71"/>
    </location>
</feature>
<keyword evidence="3" id="KW-1185">Reference proteome</keyword>
<feature type="transmembrane region" description="Helical" evidence="1">
    <location>
        <begin position="146"/>
        <end position="168"/>
    </location>
</feature>
<accession>A0ABT3L4Z4</accession>
<keyword evidence="1" id="KW-0812">Transmembrane</keyword>
<feature type="transmembrane region" description="Helical" evidence="1">
    <location>
        <begin position="244"/>
        <end position="264"/>
    </location>
</feature>
<feature type="transmembrane region" description="Helical" evidence="1">
    <location>
        <begin position="83"/>
        <end position="108"/>
    </location>
</feature>
<feature type="transmembrane region" description="Helical" evidence="1">
    <location>
        <begin position="216"/>
        <end position="237"/>
    </location>
</feature>
<protein>
    <submittedName>
        <fullName evidence="2">Uncharacterized protein</fullName>
    </submittedName>
</protein>
<gene>
    <name evidence="2" type="ORF">K4A83_09650</name>
</gene>
<keyword evidence="1" id="KW-1133">Transmembrane helix</keyword>
<comment type="caution">
    <text evidence="2">The sequence shown here is derived from an EMBL/GenBank/DDBJ whole genome shotgun (WGS) entry which is preliminary data.</text>
</comment>
<dbReference type="RefSeq" id="WP_265264297.1">
    <property type="nucleotide sequence ID" value="NZ_JAIHOM010000039.1"/>
</dbReference>